<feature type="region of interest" description="Disordered" evidence="5">
    <location>
        <begin position="1177"/>
        <end position="1196"/>
    </location>
</feature>
<dbReference type="EMBL" id="BLQM01000473">
    <property type="protein sequence ID" value="GMH91519.1"/>
    <property type="molecule type" value="Genomic_DNA"/>
</dbReference>
<dbReference type="SUPFAM" id="SSF50249">
    <property type="entry name" value="Nucleic acid-binding proteins"/>
    <property type="match status" value="2"/>
</dbReference>
<evidence type="ECO:0000313" key="8">
    <source>
        <dbReference type="Proteomes" id="UP001162640"/>
    </source>
</evidence>
<evidence type="ECO:0000256" key="5">
    <source>
        <dbReference type="SAM" id="MobiDB-lite"/>
    </source>
</evidence>
<feature type="compositionally biased region" description="Basic and acidic residues" evidence="5">
    <location>
        <begin position="37"/>
        <end position="52"/>
    </location>
</feature>
<comment type="caution">
    <text evidence="7">The sequence shown here is derived from an EMBL/GenBank/DDBJ whole genome shotgun (WGS) entry which is preliminary data.</text>
</comment>
<name>A0A9W7ESV1_9STRA</name>
<reference evidence="8" key="1">
    <citation type="journal article" date="2023" name="Commun. Biol.">
        <title>Genome analysis of Parmales, the sister group of diatoms, reveals the evolutionary specialization of diatoms from phago-mixotrophs to photoautotrophs.</title>
        <authorList>
            <person name="Ban H."/>
            <person name="Sato S."/>
            <person name="Yoshikawa S."/>
            <person name="Yamada K."/>
            <person name="Nakamura Y."/>
            <person name="Ichinomiya M."/>
            <person name="Sato N."/>
            <person name="Blanc-Mathieu R."/>
            <person name="Endo H."/>
            <person name="Kuwata A."/>
            <person name="Ogata H."/>
        </authorList>
    </citation>
    <scope>NUCLEOTIDE SEQUENCE [LARGE SCALE GENOMIC DNA]</scope>
</reference>
<feature type="region of interest" description="Disordered" evidence="5">
    <location>
        <begin position="131"/>
        <end position="160"/>
    </location>
</feature>
<dbReference type="InterPro" id="IPR015187">
    <property type="entry name" value="BRCA2_OB_1"/>
</dbReference>
<evidence type="ECO:0000256" key="4">
    <source>
        <dbReference type="PROSITE-ProRule" id="PRU00322"/>
    </source>
</evidence>
<organism evidence="7 8">
    <name type="scientific">Triparma laevis f. inornata</name>
    <dbReference type="NCBI Taxonomy" id="1714386"/>
    <lineage>
        <taxon>Eukaryota</taxon>
        <taxon>Sar</taxon>
        <taxon>Stramenopiles</taxon>
        <taxon>Ochrophyta</taxon>
        <taxon>Bolidophyceae</taxon>
        <taxon>Parmales</taxon>
        <taxon>Triparmaceae</taxon>
        <taxon>Triparma</taxon>
    </lineage>
</organism>
<feature type="compositionally biased region" description="Polar residues" evidence="5">
    <location>
        <begin position="475"/>
        <end position="487"/>
    </location>
</feature>
<evidence type="ECO:0000256" key="1">
    <source>
        <dbReference type="ARBA" id="ARBA00022723"/>
    </source>
</evidence>
<dbReference type="GO" id="GO:0008270">
    <property type="term" value="F:zinc ion binding"/>
    <property type="evidence" value="ECO:0007669"/>
    <property type="project" value="UniProtKB-KW"/>
</dbReference>
<evidence type="ECO:0000256" key="2">
    <source>
        <dbReference type="ARBA" id="ARBA00022771"/>
    </source>
</evidence>
<dbReference type="PANTHER" id="PTHR11289:SF0">
    <property type="entry name" value="BREAST CANCER TYPE 2 SUSCEPTIBILITY PROTEIN"/>
    <property type="match status" value="1"/>
</dbReference>
<keyword evidence="3" id="KW-0862">Zinc</keyword>
<dbReference type="SMART" id="SM00547">
    <property type="entry name" value="ZnF_RBZ"/>
    <property type="match status" value="1"/>
</dbReference>
<evidence type="ECO:0000313" key="7">
    <source>
        <dbReference type="EMBL" id="GMH91519.1"/>
    </source>
</evidence>
<evidence type="ECO:0000256" key="3">
    <source>
        <dbReference type="ARBA" id="ARBA00022833"/>
    </source>
</evidence>
<dbReference type="InterPro" id="IPR012340">
    <property type="entry name" value="NA-bd_OB-fold"/>
</dbReference>
<dbReference type="Gene3D" id="4.10.1060.10">
    <property type="entry name" value="Zinc finger, RanBP2-type"/>
    <property type="match status" value="1"/>
</dbReference>
<dbReference type="InterPro" id="IPR015525">
    <property type="entry name" value="BRCA2"/>
</dbReference>
<protein>
    <recommendedName>
        <fullName evidence="6">RanBP2-type domain-containing protein</fullName>
    </recommendedName>
</protein>
<keyword evidence="2 4" id="KW-0863">Zinc-finger</keyword>
<dbReference type="InterPro" id="IPR001876">
    <property type="entry name" value="Znf_RanBP2"/>
</dbReference>
<gene>
    <name evidence="7" type="ORF">TL16_g12079</name>
</gene>
<feature type="domain" description="RanBP2-type" evidence="6">
    <location>
        <begin position="90"/>
        <end position="119"/>
    </location>
</feature>
<feature type="region of interest" description="Disordered" evidence="5">
    <location>
        <begin position="424"/>
        <end position="487"/>
    </location>
</feature>
<evidence type="ECO:0000259" key="6">
    <source>
        <dbReference type="PROSITE" id="PS50199"/>
    </source>
</evidence>
<dbReference type="AlphaFoldDB" id="A0A9W7ESV1"/>
<dbReference type="GO" id="GO:0006355">
    <property type="term" value="P:regulation of DNA-templated transcription"/>
    <property type="evidence" value="ECO:0007669"/>
    <property type="project" value="TreeGrafter"/>
</dbReference>
<feature type="compositionally biased region" description="Low complexity" evidence="5">
    <location>
        <begin position="67"/>
        <end position="77"/>
    </location>
</feature>
<feature type="region of interest" description="Disordered" evidence="5">
    <location>
        <begin position="374"/>
        <end position="395"/>
    </location>
</feature>
<dbReference type="InterPro" id="IPR036315">
    <property type="entry name" value="BRCA2_hlx_sf"/>
</dbReference>
<dbReference type="Gene3D" id="2.40.50.140">
    <property type="entry name" value="Nucleic acid-binding proteins"/>
    <property type="match status" value="3"/>
</dbReference>
<feature type="compositionally biased region" description="Low complexity" evidence="5">
    <location>
        <begin position="16"/>
        <end position="36"/>
    </location>
</feature>
<dbReference type="Pfam" id="PF09103">
    <property type="entry name" value="BRCA-2_OB1"/>
    <property type="match status" value="1"/>
</dbReference>
<accession>A0A9W7ESV1</accession>
<dbReference type="PROSITE" id="PS01358">
    <property type="entry name" value="ZF_RANBP2_1"/>
    <property type="match status" value="1"/>
</dbReference>
<feature type="compositionally biased region" description="Polar residues" evidence="5">
    <location>
        <begin position="374"/>
        <end position="394"/>
    </location>
</feature>
<proteinExistence type="predicted"/>
<dbReference type="GO" id="GO:0000724">
    <property type="term" value="P:double-strand break repair via homologous recombination"/>
    <property type="evidence" value="ECO:0007669"/>
    <property type="project" value="InterPro"/>
</dbReference>
<dbReference type="PANTHER" id="PTHR11289">
    <property type="entry name" value="BREAST CANCER TYPE 2 SUSCEPTIBILITY PROTEIN BRCA2"/>
    <property type="match status" value="1"/>
</dbReference>
<feature type="region of interest" description="Disordered" evidence="5">
    <location>
        <begin position="1"/>
        <end position="90"/>
    </location>
</feature>
<keyword evidence="1" id="KW-0479">Metal-binding</keyword>
<dbReference type="Proteomes" id="UP001162640">
    <property type="component" value="Unassembled WGS sequence"/>
</dbReference>
<dbReference type="SUPFAM" id="SSF81872">
    <property type="entry name" value="BRCA2 helical domain"/>
    <property type="match status" value="1"/>
</dbReference>
<sequence length="1216" mass="133526">MKPKPRKAKDAGIAKSLATSSMASQVSSVNSENVVSDESRLEPPLKPRLDKPNKRHSKSRTPTGAKASPNASPNASPTETPAGSSKARSKPKFWICQKCTLENATRKRKCQACGTAKVSLVRSSHELDISRIPNPRRSLPKTPAPTQMHPSTPIETPVPPPANFTLGFSTAGKKTAIKVSEEDIRKAAMRILKSSRDEAKFAKNPAPTQMHPPTPIETPVPPPANFTLGFSTAGKKTAIKVSEEDIRKAGLRISKASKDEEQLASSKQISPVETPAPSANFTLGFTTAGKSKVIKVSEEDMRKAAMRISKASKDEVTLASKGATTTTTTITTTTTTTKIPASKPFVPPYSTKLKPQAEDARGVLNSASKRLFQSSQPNTTQLQQDASIPHTSRPLNHLNGKMGTSKFSEEQLANAEKIVDTSGMAPINPYSKDPYKKANNNNNNNGGEEAPAKTITAITAPQPPKNPYANLKKPPTTTSKLPNRGAYSNTAIDTNLVRRGSATEPRPTTRPLLSTPKARAVYVTSTSTALDVLTPEWTGPKVTLAQLREMGRANPPIPSSAYLDVTYYNAHLLRFGSDGKPFCFADVLSLDLGFQTFTQLSTGSMNDMFLCMQKEVDTLGGGGKDLLTQAYFHNHFPHVVVKYASYDKQFNVQPGTYLNSKNVWDALRARFEREVIKVQRPMVRKVLNRDAAASLCMTLSVCRVISKSPRLNSPGQHRYAVNPPQYLELTDGWYKIHATLDKVLSSRVLEGKIKVGTKLMFSGAVMEGAPDGVDPLDFSYRSASDPNATLKLFGNSTRKASWRAKLGFSKGSKVTGGRGTGMLSAYLQDIEPDGGPIPLNDLIVCRKYPKLYSQTIENSNGKTTSQTTTLTCAEEEAAFQDWEHRNERRVEKIISELTQDSAFEKEADEKAPDIYKEYVASRDPEEFFGRSSFRDQASIQKWNEKRQELVQTLRGRAIKEAMEEETDDNATRKSVPFVDLLVSQRDPGGKPVYASLKFWDVSGDTFDTLKEGEALRLKDVNVKTTRINGKLQITMNKRSVFQRFGNQEETVLRSSGYTPRRYLDVHSVISVSKDSKSTGSHASSSLDFTGTVKRVVKGGEGNHQSLIYFTCESGGLIKLQRHYDYDDFTSWKKWKIIDAEIGSVWRMRNVCVEGYDEFEGCANCVWRNFSELEKEGKEGKRKGEGGGGGEGGGREEGISSSGLCVSGCVFWGSLYC</sequence>
<dbReference type="PROSITE" id="PS50199">
    <property type="entry name" value="ZF_RANBP2_2"/>
    <property type="match status" value="1"/>
</dbReference>